<dbReference type="InterPro" id="IPR012902">
    <property type="entry name" value="N_methyl_site"/>
</dbReference>
<feature type="transmembrane region" description="Helical" evidence="4">
    <location>
        <begin position="20"/>
        <end position="42"/>
    </location>
</feature>
<keyword evidence="4" id="KW-0472">Membrane</keyword>
<keyword evidence="4" id="KW-0812">Transmembrane</keyword>
<dbReference type="InterPro" id="IPR001082">
    <property type="entry name" value="Pilin"/>
</dbReference>
<dbReference type="RefSeq" id="WP_198058358.1">
    <property type="nucleotide sequence ID" value="NZ_JAEDAF010000017.1"/>
</dbReference>
<evidence type="ECO:0000256" key="1">
    <source>
        <dbReference type="ARBA" id="ARBA00005233"/>
    </source>
</evidence>
<keyword evidence="3" id="KW-0281">Fimbrium</keyword>
<accession>A0ABD4L4R6</accession>
<dbReference type="Pfam" id="PF07963">
    <property type="entry name" value="N_methyl"/>
    <property type="match status" value="1"/>
</dbReference>
<dbReference type="InterPro" id="IPR045584">
    <property type="entry name" value="Pilin-like"/>
</dbReference>
<comment type="caution">
    <text evidence="5">The sequence shown here is derived from an EMBL/GenBank/DDBJ whole genome shotgun (WGS) entry which is preliminary data.</text>
</comment>
<dbReference type="PROSITE" id="PS00409">
    <property type="entry name" value="PROKAR_NTER_METHYL"/>
    <property type="match status" value="1"/>
</dbReference>
<dbReference type="Pfam" id="PF00114">
    <property type="entry name" value="Pilin"/>
    <property type="match status" value="1"/>
</dbReference>
<dbReference type="Gene3D" id="3.30.700.10">
    <property type="entry name" value="Glycoprotein, Type 4 Pilin"/>
    <property type="match status" value="1"/>
</dbReference>
<protein>
    <submittedName>
        <fullName evidence="5">Prepilin-type N-terminal cleavage/methylation domain-containing protein</fullName>
    </submittedName>
</protein>
<evidence type="ECO:0000313" key="6">
    <source>
        <dbReference type="Proteomes" id="UP000651738"/>
    </source>
</evidence>
<dbReference type="NCBIfam" id="TIGR02532">
    <property type="entry name" value="IV_pilin_GFxxxE"/>
    <property type="match status" value="1"/>
</dbReference>
<sequence>MKKQQGIKRYVKAGQGGFTLIELMIVVAIIGVLAAIALPRYLDYTNRAKASEIITAASGARTCVTEAAQLGEDPTGCAGAFQATQYATNLGVTGAGIISVDGAGDVAGVTVTLTPTVDTSGGTAFTDPGHVTDWDCAGTGSTQWLPSNCR</sequence>
<keyword evidence="4" id="KW-1133">Transmembrane helix</keyword>
<evidence type="ECO:0000256" key="3">
    <source>
        <dbReference type="RuleBase" id="RU000389"/>
    </source>
</evidence>
<gene>
    <name evidence="5" type="ORF">I7V36_15725</name>
</gene>
<proteinExistence type="inferred from homology"/>
<dbReference type="PANTHER" id="PTHR30093:SF34">
    <property type="entry name" value="PREPILIN PEPTIDASE-DEPENDENT PROTEIN D"/>
    <property type="match status" value="1"/>
</dbReference>
<evidence type="ECO:0000256" key="2">
    <source>
        <dbReference type="ARBA" id="ARBA00022481"/>
    </source>
</evidence>
<organism evidence="5 6">
    <name type="scientific">Bisbaumannia pacifica</name>
    <dbReference type="NCBI Taxonomy" id="77098"/>
    <lineage>
        <taxon>Bacteria</taxon>
        <taxon>Pseudomonadati</taxon>
        <taxon>Pseudomonadota</taxon>
        <taxon>Gammaproteobacteria</taxon>
        <taxon>Oceanospirillales</taxon>
        <taxon>Halomonadaceae</taxon>
        <taxon>Bisbaumannia</taxon>
    </lineage>
</organism>
<dbReference type="Proteomes" id="UP000651738">
    <property type="component" value="Unassembled WGS sequence"/>
</dbReference>
<evidence type="ECO:0000313" key="5">
    <source>
        <dbReference type="EMBL" id="MBH8581548.1"/>
    </source>
</evidence>
<keyword evidence="2" id="KW-0488">Methylation</keyword>
<reference evidence="5 6" key="1">
    <citation type="submission" date="2020-12" db="EMBL/GenBank/DDBJ databases">
        <title>Draft genome sequence of Halomonas pacifica strain CARE-V15.</title>
        <authorList>
            <person name="Vignesh N."/>
            <person name="Thabitha A."/>
            <person name="Saravanan R."/>
            <person name="Manigandan V."/>
        </authorList>
    </citation>
    <scope>NUCLEOTIDE SEQUENCE [LARGE SCALE GENOMIC DNA]</scope>
    <source>
        <strain evidence="5 6">CARE-V15</strain>
    </source>
</reference>
<dbReference type="SUPFAM" id="SSF54523">
    <property type="entry name" value="Pili subunits"/>
    <property type="match status" value="1"/>
</dbReference>
<dbReference type="PANTHER" id="PTHR30093">
    <property type="entry name" value="GENERAL SECRETION PATHWAY PROTEIN G"/>
    <property type="match status" value="1"/>
</dbReference>
<evidence type="ECO:0000256" key="4">
    <source>
        <dbReference type="SAM" id="Phobius"/>
    </source>
</evidence>
<comment type="similarity">
    <text evidence="1 3">Belongs to the N-Me-Phe pilin family.</text>
</comment>
<dbReference type="AlphaFoldDB" id="A0ABD4L4R6"/>
<name>A0ABD4L4R6_9GAMM</name>
<dbReference type="EMBL" id="JAEDAF010000017">
    <property type="protein sequence ID" value="MBH8581548.1"/>
    <property type="molecule type" value="Genomic_DNA"/>
</dbReference>